<reference evidence="2" key="1">
    <citation type="submission" date="2014-09" db="EMBL/GenBank/DDBJ databases">
        <authorList>
            <person name="Magalhaes I.L.F."/>
            <person name="Oliveira U."/>
            <person name="Santos F.R."/>
            <person name="Vidigal T.H.D.A."/>
            <person name="Brescovit A.D."/>
            <person name="Santos A.J."/>
        </authorList>
    </citation>
    <scope>NUCLEOTIDE SEQUENCE</scope>
    <source>
        <tissue evidence="2">Shoot tissue taken approximately 20 cm above the soil surface</tissue>
    </source>
</reference>
<accession>A0A0A8ZT52</accession>
<dbReference type="EMBL" id="GBRH01255919">
    <property type="protein sequence ID" value="JAD41976.1"/>
    <property type="molecule type" value="Transcribed_RNA"/>
</dbReference>
<dbReference type="AlphaFoldDB" id="A0A0A8ZT52"/>
<feature type="region of interest" description="Disordered" evidence="1">
    <location>
        <begin position="1"/>
        <end position="50"/>
    </location>
</feature>
<name>A0A0A8ZT52_ARUDO</name>
<evidence type="ECO:0000256" key="1">
    <source>
        <dbReference type="SAM" id="MobiDB-lite"/>
    </source>
</evidence>
<reference evidence="2" key="2">
    <citation type="journal article" date="2015" name="Data Brief">
        <title>Shoot transcriptome of the giant reed, Arundo donax.</title>
        <authorList>
            <person name="Barrero R.A."/>
            <person name="Guerrero F.D."/>
            <person name="Moolhuijzen P."/>
            <person name="Goolsby J.A."/>
            <person name="Tidwell J."/>
            <person name="Bellgard S.E."/>
            <person name="Bellgard M.I."/>
        </authorList>
    </citation>
    <scope>NUCLEOTIDE SEQUENCE</scope>
    <source>
        <tissue evidence="2">Shoot tissue taken approximately 20 cm above the soil surface</tissue>
    </source>
</reference>
<organism evidence="2">
    <name type="scientific">Arundo donax</name>
    <name type="common">Giant reed</name>
    <name type="synonym">Donax arundinaceus</name>
    <dbReference type="NCBI Taxonomy" id="35708"/>
    <lineage>
        <taxon>Eukaryota</taxon>
        <taxon>Viridiplantae</taxon>
        <taxon>Streptophyta</taxon>
        <taxon>Embryophyta</taxon>
        <taxon>Tracheophyta</taxon>
        <taxon>Spermatophyta</taxon>
        <taxon>Magnoliopsida</taxon>
        <taxon>Liliopsida</taxon>
        <taxon>Poales</taxon>
        <taxon>Poaceae</taxon>
        <taxon>PACMAD clade</taxon>
        <taxon>Arundinoideae</taxon>
        <taxon>Arundineae</taxon>
        <taxon>Arundo</taxon>
    </lineage>
</organism>
<feature type="compositionally biased region" description="Basic and acidic residues" evidence="1">
    <location>
        <begin position="1"/>
        <end position="28"/>
    </location>
</feature>
<sequence>MAAEEVAGREELTGPEELRQEHVVEAHAARPAITEDTAESTESNPERACV</sequence>
<protein>
    <submittedName>
        <fullName evidence="2">Uncharacterized protein</fullName>
    </submittedName>
</protein>
<evidence type="ECO:0000313" key="2">
    <source>
        <dbReference type="EMBL" id="JAD41976.1"/>
    </source>
</evidence>
<proteinExistence type="predicted"/>